<sequence>MPEVGTAIGALSPITTTLTPPLPQLTPPPASRSIRTSNQSIIRTTTATYNPNVNTIVVTTTSIASTSNNKDNKRIIQAGT</sequence>
<evidence type="ECO:0000313" key="3">
    <source>
        <dbReference type="Proteomes" id="UP000784294"/>
    </source>
</evidence>
<dbReference type="AlphaFoldDB" id="A0A448XPB3"/>
<organism evidence="2 3">
    <name type="scientific">Protopolystoma xenopodis</name>
    <dbReference type="NCBI Taxonomy" id="117903"/>
    <lineage>
        <taxon>Eukaryota</taxon>
        <taxon>Metazoa</taxon>
        <taxon>Spiralia</taxon>
        <taxon>Lophotrochozoa</taxon>
        <taxon>Platyhelminthes</taxon>
        <taxon>Monogenea</taxon>
        <taxon>Polyopisthocotylea</taxon>
        <taxon>Polystomatidea</taxon>
        <taxon>Polystomatidae</taxon>
        <taxon>Protopolystoma</taxon>
    </lineage>
</organism>
<gene>
    <name evidence="2" type="ORF">PXEA_LOCUS34963</name>
</gene>
<feature type="compositionally biased region" description="Pro residues" evidence="1">
    <location>
        <begin position="20"/>
        <end position="30"/>
    </location>
</feature>
<proteinExistence type="predicted"/>
<evidence type="ECO:0000256" key="1">
    <source>
        <dbReference type="SAM" id="MobiDB-lite"/>
    </source>
</evidence>
<feature type="region of interest" description="Disordered" evidence="1">
    <location>
        <begin position="1"/>
        <end position="37"/>
    </location>
</feature>
<reference evidence="2" key="1">
    <citation type="submission" date="2018-11" db="EMBL/GenBank/DDBJ databases">
        <authorList>
            <consortium name="Pathogen Informatics"/>
        </authorList>
    </citation>
    <scope>NUCLEOTIDE SEQUENCE</scope>
</reference>
<dbReference type="Proteomes" id="UP000784294">
    <property type="component" value="Unassembled WGS sequence"/>
</dbReference>
<evidence type="ECO:0000313" key="2">
    <source>
        <dbReference type="EMBL" id="VEL41523.1"/>
    </source>
</evidence>
<dbReference type="EMBL" id="CAAALY010269729">
    <property type="protein sequence ID" value="VEL41523.1"/>
    <property type="molecule type" value="Genomic_DNA"/>
</dbReference>
<accession>A0A448XPB3</accession>
<protein>
    <submittedName>
        <fullName evidence="2">Uncharacterized protein</fullName>
    </submittedName>
</protein>
<name>A0A448XPB3_9PLAT</name>
<comment type="caution">
    <text evidence="2">The sequence shown here is derived from an EMBL/GenBank/DDBJ whole genome shotgun (WGS) entry which is preliminary data.</text>
</comment>
<keyword evidence="3" id="KW-1185">Reference proteome</keyword>